<dbReference type="Proteomes" id="UP001195769">
    <property type="component" value="Unassembled WGS sequence"/>
</dbReference>
<evidence type="ECO:0000313" key="3">
    <source>
        <dbReference type="Proteomes" id="UP001195769"/>
    </source>
</evidence>
<keyword evidence="3" id="KW-1185">Reference proteome</keyword>
<dbReference type="EMBL" id="JABBWK010000680">
    <property type="protein sequence ID" value="KAG1879964.1"/>
    <property type="molecule type" value="Genomic_DNA"/>
</dbReference>
<evidence type="ECO:0000313" key="1">
    <source>
        <dbReference type="EMBL" id="KAG1879964.1"/>
    </source>
</evidence>
<dbReference type="GeneID" id="64670672"/>
<dbReference type="RefSeq" id="XP_041216089.1">
    <property type="nucleotide sequence ID" value="XM_041376374.1"/>
</dbReference>
<accession>A0AAD4DMK5</accession>
<name>A0AAD4DMK5_9AGAM</name>
<organism evidence="2 3">
    <name type="scientific">Suillus fuscotomentosus</name>
    <dbReference type="NCBI Taxonomy" id="1912939"/>
    <lineage>
        <taxon>Eukaryota</taxon>
        <taxon>Fungi</taxon>
        <taxon>Dikarya</taxon>
        <taxon>Basidiomycota</taxon>
        <taxon>Agaricomycotina</taxon>
        <taxon>Agaricomycetes</taxon>
        <taxon>Agaricomycetidae</taxon>
        <taxon>Boletales</taxon>
        <taxon>Suillineae</taxon>
        <taxon>Suillaceae</taxon>
        <taxon>Suillus</taxon>
    </lineage>
</organism>
<sequence>MNLFVQHTHGFTDRLRKVNVRVSFLLDNLRHSLVFIAGLQAASLEDHASGLDSETIGRLRNPPQYTATIDDPHVRAALENYMHLKHSDSDFDHTRLSYIKGNNIDPAEFLTLYQTKKIAEDITGVYSAMHDMRPNSCIGYTVPFSHLEHCPECGWFRYDQALLEKTSGRTKNLACSFPLPPPSTLVP</sequence>
<reference evidence="2" key="1">
    <citation type="journal article" date="2020" name="New Phytol.">
        <title>Comparative genomics reveals dynamic genome evolution in host specialist ectomycorrhizal fungi.</title>
        <authorList>
            <person name="Lofgren L.A."/>
            <person name="Nguyen N.H."/>
            <person name="Vilgalys R."/>
            <person name="Ruytinx J."/>
            <person name="Liao H.L."/>
            <person name="Branco S."/>
            <person name="Kuo A."/>
            <person name="LaButti K."/>
            <person name="Lipzen A."/>
            <person name="Andreopoulos W."/>
            <person name="Pangilinan J."/>
            <person name="Riley R."/>
            <person name="Hundley H."/>
            <person name="Na H."/>
            <person name="Barry K."/>
            <person name="Grigoriev I.V."/>
            <person name="Stajich J.E."/>
            <person name="Kennedy P.G."/>
        </authorList>
    </citation>
    <scope>NUCLEOTIDE SEQUENCE</scope>
    <source>
        <strain evidence="2">FC203</strain>
    </source>
</reference>
<evidence type="ECO:0000313" key="2">
    <source>
        <dbReference type="EMBL" id="KAG1881023.1"/>
    </source>
</evidence>
<comment type="caution">
    <text evidence="2">The sequence shown here is derived from an EMBL/GenBank/DDBJ whole genome shotgun (WGS) entry which is preliminary data.</text>
</comment>
<gene>
    <name evidence="2" type="ORF">F5891DRAFT_973507</name>
    <name evidence="1" type="ORF">F5891DRAFT_973572</name>
</gene>
<dbReference type="EMBL" id="JABBWK010000658">
    <property type="protein sequence ID" value="KAG1881023.1"/>
    <property type="molecule type" value="Genomic_DNA"/>
</dbReference>
<protein>
    <submittedName>
        <fullName evidence="2">Uncharacterized protein</fullName>
    </submittedName>
</protein>
<proteinExistence type="predicted"/>
<dbReference type="AlphaFoldDB" id="A0AAD4DMK5"/>